<name>A0AAD7GUS6_9AGAR</name>
<reference evidence="2" key="1">
    <citation type="submission" date="2023-03" db="EMBL/GenBank/DDBJ databases">
        <title>Massive genome expansion in bonnet fungi (Mycena s.s.) driven by repeated elements and novel gene families across ecological guilds.</title>
        <authorList>
            <consortium name="Lawrence Berkeley National Laboratory"/>
            <person name="Harder C.B."/>
            <person name="Miyauchi S."/>
            <person name="Viragh M."/>
            <person name="Kuo A."/>
            <person name="Thoen E."/>
            <person name="Andreopoulos B."/>
            <person name="Lu D."/>
            <person name="Skrede I."/>
            <person name="Drula E."/>
            <person name="Henrissat B."/>
            <person name="Morin E."/>
            <person name="Kohler A."/>
            <person name="Barry K."/>
            <person name="LaButti K."/>
            <person name="Morin E."/>
            <person name="Salamov A."/>
            <person name="Lipzen A."/>
            <person name="Mereny Z."/>
            <person name="Hegedus B."/>
            <person name="Baldrian P."/>
            <person name="Stursova M."/>
            <person name="Weitz H."/>
            <person name="Taylor A."/>
            <person name="Grigoriev I.V."/>
            <person name="Nagy L.G."/>
            <person name="Martin F."/>
            <person name="Kauserud H."/>
        </authorList>
    </citation>
    <scope>NUCLEOTIDE SEQUENCE</scope>
    <source>
        <strain evidence="2">CBHHK182m</strain>
    </source>
</reference>
<comment type="caution">
    <text evidence="2">The sequence shown here is derived from an EMBL/GenBank/DDBJ whole genome shotgun (WGS) entry which is preliminary data.</text>
</comment>
<proteinExistence type="predicted"/>
<dbReference type="EMBL" id="JARKIB010000467">
    <property type="protein sequence ID" value="KAJ7705757.1"/>
    <property type="molecule type" value="Genomic_DNA"/>
</dbReference>
<feature type="compositionally biased region" description="Acidic residues" evidence="1">
    <location>
        <begin position="19"/>
        <end position="61"/>
    </location>
</feature>
<dbReference type="AlphaFoldDB" id="A0AAD7GUS6"/>
<protein>
    <submittedName>
        <fullName evidence="2">Uncharacterized protein</fullName>
    </submittedName>
</protein>
<evidence type="ECO:0000313" key="2">
    <source>
        <dbReference type="EMBL" id="KAJ7705757.1"/>
    </source>
</evidence>
<keyword evidence="3" id="KW-1185">Reference proteome</keyword>
<evidence type="ECO:0000256" key="1">
    <source>
        <dbReference type="SAM" id="MobiDB-lite"/>
    </source>
</evidence>
<evidence type="ECO:0000313" key="3">
    <source>
        <dbReference type="Proteomes" id="UP001215598"/>
    </source>
</evidence>
<dbReference type="Proteomes" id="UP001215598">
    <property type="component" value="Unassembled WGS sequence"/>
</dbReference>
<feature type="region of interest" description="Disordered" evidence="1">
    <location>
        <begin position="1"/>
        <end position="91"/>
    </location>
</feature>
<accession>A0AAD7GUS6</accession>
<organism evidence="2 3">
    <name type="scientific">Mycena metata</name>
    <dbReference type="NCBI Taxonomy" id="1033252"/>
    <lineage>
        <taxon>Eukaryota</taxon>
        <taxon>Fungi</taxon>
        <taxon>Dikarya</taxon>
        <taxon>Basidiomycota</taxon>
        <taxon>Agaricomycotina</taxon>
        <taxon>Agaricomycetes</taxon>
        <taxon>Agaricomycetidae</taxon>
        <taxon>Agaricales</taxon>
        <taxon>Marasmiineae</taxon>
        <taxon>Mycenaceae</taxon>
        <taxon>Mycena</taxon>
    </lineage>
</organism>
<gene>
    <name evidence="2" type="ORF">B0H16DRAFT_1901720</name>
</gene>
<sequence>MEDDVTMLTDNKGAKNSDGEDEQEEGESSQEQEDDDEDEQFEREEEDEQGSDESSEDEEEVVVVPKKRKYKPIPVEDSEDEEEVMPPASSLPSAPAPFRIKAGSGPAAALRLLYHLLSYYPIQPPRLWPLKRAVAPCVVVATAPDARARVPASAARLGSKPGADTSIHPRLRRLRCSNSCWNRHIWPQAPFTLAQYHRFCPPPAFGAVRLE</sequence>